<dbReference type="AlphaFoldDB" id="A0A370BBF4"/>
<name>A0A370BBF4_9ACTN</name>
<organism evidence="1 2">
    <name type="scientific">Streptomyces corynorhini</name>
    <dbReference type="NCBI Taxonomy" id="2282652"/>
    <lineage>
        <taxon>Bacteria</taxon>
        <taxon>Bacillati</taxon>
        <taxon>Actinomycetota</taxon>
        <taxon>Actinomycetes</taxon>
        <taxon>Kitasatosporales</taxon>
        <taxon>Streptomycetaceae</taxon>
        <taxon>Streptomyces</taxon>
    </lineage>
</organism>
<dbReference type="Proteomes" id="UP000253741">
    <property type="component" value="Unassembled WGS sequence"/>
</dbReference>
<proteinExistence type="predicted"/>
<dbReference type="RefSeq" id="WP_114623971.1">
    <property type="nucleotide sequence ID" value="NZ_QQNA01000092.1"/>
</dbReference>
<sequence length="694" mass="76815">MNMEQLVHGNFATLDTTIADWSTVINSLRNLEKDAREDMKRKSDKARWEGVNATVSREFIDKTAGEFADALTQATTIHDILKDTRDELVGFRDELKETIERARKKNLTVTSTAGGGFTVTMLIHPDRAAKGTEVAQHSQQDVDYLRDDVQRILNRATESDTSADKVLRAIVDQADKGFSGASYSDRESAAEALEKAEEVAQIIKKKGDDMSPAEFDKVNATLAAFANDPLFQEKFASTLGARGVLDFWADISDPSDGGSLQHTRFNQFGDLQKNLSLTLAGATHSDSPRMQDWKEDMLKLSGETIQTRGTQVKGFQLMSNLMRVGDYEVRFLNDYGNSLIATEKKMKLPGNFWTGATGGPLMPKMNFMDGSDSDFGRDPMTGFMTALSNSPDAATEFFNTKDPQDNAQWVLKDRRSFDDGPPNSGPNAALDATGKAMFAATSGISDPEDPNAKFVQHTDEHLEALKRSVNLLAETGNDFPPEMRKSMAWALGNHGDTVHKAMSSPLDSHEFESGSLLEVSKQISRNQESYGLLNEQMNYAINAEINTEKENPEDSLRNAGSTIGFLEEARKLTINDGEDSDIRDISWKQRWLYHSVGGVITPFTDMGQRGIDAITAAWAQEQSDQVSDKATSSRQENYEARNDQLKAVADRWYAENSEWADNHEGFSKDQGIYREIRNAADHGNDKADGAGGVR</sequence>
<reference evidence="1 2" key="1">
    <citation type="submission" date="2018-07" db="EMBL/GenBank/DDBJ databases">
        <title>Streptomyces species from bats.</title>
        <authorList>
            <person name="Dunlap C."/>
        </authorList>
    </citation>
    <scope>NUCLEOTIDE SEQUENCE [LARGE SCALE GENOMIC DNA]</scope>
    <source>
        <strain evidence="1 2">AC230</strain>
    </source>
</reference>
<keyword evidence="2" id="KW-1185">Reference proteome</keyword>
<protein>
    <submittedName>
        <fullName evidence="1">Uncharacterized protein</fullName>
    </submittedName>
</protein>
<dbReference type="OrthoDB" id="3543532at2"/>
<dbReference type="EMBL" id="QQNA01000092">
    <property type="protein sequence ID" value="RDG37699.1"/>
    <property type="molecule type" value="Genomic_DNA"/>
</dbReference>
<comment type="caution">
    <text evidence="1">The sequence shown here is derived from an EMBL/GenBank/DDBJ whole genome shotgun (WGS) entry which is preliminary data.</text>
</comment>
<gene>
    <name evidence="1" type="ORF">DVH02_13100</name>
</gene>
<evidence type="ECO:0000313" key="2">
    <source>
        <dbReference type="Proteomes" id="UP000253741"/>
    </source>
</evidence>
<accession>A0A370BBF4</accession>
<evidence type="ECO:0000313" key="1">
    <source>
        <dbReference type="EMBL" id="RDG37699.1"/>
    </source>
</evidence>